<gene>
    <name evidence="1" type="ORF">Q9R02_08360</name>
</gene>
<reference evidence="1 2" key="1">
    <citation type="submission" date="2023-08" db="EMBL/GenBank/DDBJ databases">
        <title>Arthrobacter horti sp. nov., isolated from forest soil.</title>
        <authorList>
            <person name="Park M."/>
        </authorList>
    </citation>
    <scope>NUCLEOTIDE SEQUENCE [LARGE SCALE GENOMIC DNA]</scope>
    <source>
        <strain evidence="1 2">YJM1</strain>
    </source>
</reference>
<organism evidence="1 2">
    <name type="scientific">Arthrobacter horti</name>
    <dbReference type="NCBI Taxonomy" id="3068273"/>
    <lineage>
        <taxon>Bacteria</taxon>
        <taxon>Bacillati</taxon>
        <taxon>Actinomycetota</taxon>
        <taxon>Actinomycetes</taxon>
        <taxon>Micrococcales</taxon>
        <taxon>Micrococcaceae</taxon>
        <taxon>Arthrobacter</taxon>
    </lineage>
</organism>
<name>A0ABT9INK3_9MICC</name>
<dbReference type="Proteomes" id="UP001232725">
    <property type="component" value="Unassembled WGS sequence"/>
</dbReference>
<dbReference type="EMBL" id="JAVALS010000004">
    <property type="protein sequence ID" value="MDP5227161.1"/>
    <property type="molecule type" value="Genomic_DNA"/>
</dbReference>
<evidence type="ECO:0000313" key="1">
    <source>
        <dbReference type="EMBL" id="MDP5227161.1"/>
    </source>
</evidence>
<sequence>MEVKIGIQNVAREIVFESSEDAETITKAVSEALASGTVLSLKDAKGRSVIVPGSVLGYVEVGPEEERRVGFGAL</sequence>
<accession>A0ABT9INK3</accession>
<comment type="caution">
    <text evidence="1">The sequence shown here is derived from an EMBL/GenBank/DDBJ whole genome shotgun (WGS) entry which is preliminary data.</text>
</comment>
<dbReference type="RefSeq" id="WP_305996210.1">
    <property type="nucleotide sequence ID" value="NZ_JAVALS010000004.1"/>
</dbReference>
<proteinExistence type="predicted"/>
<evidence type="ECO:0000313" key="2">
    <source>
        <dbReference type="Proteomes" id="UP001232725"/>
    </source>
</evidence>
<keyword evidence="2" id="KW-1185">Reference proteome</keyword>
<protein>
    <submittedName>
        <fullName evidence="1">DUF3107 domain-containing protein</fullName>
    </submittedName>
</protein>
<dbReference type="Pfam" id="PF11305">
    <property type="entry name" value="DUF3107"/>
    <property type="match status" value="1"/>
</dbReference>
<dbReference type="InterPro" id="IPR021456">
    <property type="entry name" value="DUF3107"/>
</dbReference>